<sequence length="1100" mass="121439">MENNFLLRVCKYKNPPLKQIFRIMRITTFLLTVCTFCSYAADTHSQNARVKINKNAVQYVLGDLLKDTNIDYSMERTSIVLTEKDASVAQQNTKTIIGVVTDSKSEVIIGANVLEKGTSNGVITDIDGKFSLNVSPQSILNISYIGYLTQEIMVGSQTSFRIELREDTRTLDEVVVIGYGTMRKSDLTGASGSVKSEVLGQRTVTSFNQALSGKVSGVNISTNSGRPGGRATVRIRGNSSISVTNEPLYVIDGVILNASTLTNGSSPIDYLNPNDIQSVEVLKDASATAIYGARGANGVILISTKRGESINGTVVRYDTDFGVGILPKKLNVLNAEEFLRNEELAYANASKYDPEGWTAGVYEDPRLKRTDPRLFDANGKPLYDTDWQDETIRTAFAQTHQLSVTGTKGKDTYGLSLGFRDEDGLIVNSWLKRYSGRFFTDMEVNNWLTIGGNLNFNYQQERQVDSMNDGGITIGRQIVEELPIIPVKYDDGTFAGNNDYPGMEGGNSPVHVATDRNLVLETQSLLGNVFANIKFAEGLELRSVLGTNIINQKTSYYGGRQLIWISAPNGSAYISNNRNNSWQFENYLTYNKTFSTIHRLTAMAGISWQHVDNAMASADGEGFQDDFFLYNNLGVATSQTASSNVNAYGLNSYFARINYNLKERYLLTATARIDGSSKFGSSNRYAFFPSVGFAWRATEENFMKPIPFISNLKPRVSYGVTGNSETSPYASQGGLGNYTLIFSGSQAAGIGVSQLANPELKWEKTAQVNGGLDLGLFDNRINIEFDAYYKKTTNMLLGAPVPYSSGYSSITKNIGSMENKGIEFAVNTININKKDFTWETSFNISYNKNKVLSLSEGGDDIFPGPDILSSSNNIIRVGEPVGSFYGYKRLGTWSTSEETEAARYGMLPGDLKLWDKNNDGQINNTDRLIIGKGIPDAYGTFLNSFRYKHWDLVVELQYMIGNDVLNIAKHSAEDRTGIANSFKTILDAWTPDHQNTMIAQIRPTGAGYTTNIDSHFVEDGSFLRGKNILLSYTFSQNIVKRLYLKNLRVYGSVQNFFVLTKFSSGYDPEVSDATQTFAQGITVFGYPKPCTLTLGLNVSF</sequence>
<dbReference type="Gene3D" id="2.60.40.1120">
    <property type="entry name" value="Carboxypeptidase-like, regulatory domain"/>
    <property type="match status" value="1"/>
</dbReference>
<dbReference type="InterPro" id="IPR039426">
    <property type="entry name" value="TonB-dep_rcpt-like"/>
</dbReference>
<name>A0A5J4S5N0_9ZZZZ</name>
<dbReference type="PROSITE" id="PS52016">
    <property type="entry name" value="TONB_DEPENDENT_REC_3"/>
    <property type="match status" value="1"/>
</dbReference>
<dbReference type="NCBIfam" id="TIGR04057">
    <property type="entry name" value="SusC_RagA_signa"/>
    <property type="match status" value="1"/>
</dbReference>
<evidence type="ECO:0000256" key="5">
    <source>
        <dbReference type="ARBA" id="ARBA00023237"/>
    </source>
</evidence>
<feature type="domain" description="TonB-dependent receptor plug" evidence="6">
    <location>
        <begin position="184"/>
        <end position="299"/>
    </location>
</feature>
<evidence type="ECO:0000256" key="1">
    <source>
        <dbReference type="ARBA" id="ARBA00004571"/>
    </source>
</evidence>
<keyword evidence="5" id="KW-0998">Cell outer membrane</keyword>
<keyword evidence="4" id="KW-0472">Membrane</keyword>
<gene>
    <name evidence="7" type="ORF">EZS27_011491</name>
</gene>
<dbReference type="AlphaFoldDB" id="A0A5J4S5N0"/>
<evidence type="ECO:0000313" key="7">
    <source>
        <dbReference type="EMBL" id="KAA6340663.1"/>
    </source>
</evidence>
<dbReference type="FunFam" id="2.170.130.10:FF:000008">
    <property type="entry name" value="SusC/RagA family TonB-linked outer membrane protein"/>
    <property type="match status" value="1"/>
</dbReference>
<reference evidence="7" key="1">
    <citation type="submission" date="2019-03" db="EMBL/GenBank/DDBJ databases">
        <title>Single cell metagenomics reveals metabolic interactions within the superorganism composed of flagellate Streblomastix strix and complex community of Bacteroidetes bacteria on its surface.</title>
        <authorList>
            <person name="Treitli S.C."/>
            <person name="Kolisko M."/>
            <person name="Husnik F."/>
            <person name="Keeling P."/>
            <person name="Hampl V."/>
        </authorList>
    </citation>
    <scope>NUCLEOTIDE SEQUENCE</scope>
    <source>
        <strain evidence="7">STM</strain>
    </source>
</reference>
<dbReference type="Pfam" id="PF07715">
    <property type="entry name" value="Plug"/>
    <property type="match status" value="1"/>
</dbReference>
<dbReference type="InterPro" id="IPR037066">
    <property type="entry name" value="Plug_dom_sf"/>
</dbReference>
<dbReference type="FunFam" id="2.60.40.1120:FF:000003">
    <property type="entry name" value="Outer membrane protein Omp121"/>
    <property type="match status" value="1"/>
</dbReference>
<organism evidence="7">
    <name type="scientific">termite gut metagenome</name>
    <dbReference type="NCBI Taxonomy" id="433724"/>
    <lineage>
        <taxon>unclassified sequences</taxon>
        <taxon>metagenomes</taxon>
        <taxon>organismal metagenomes</taxon>
    </lineage>
</organism>
<keyword evidence="2" id="KW-0813">Transport</keyword>
<evidence type="ECO:0000256" key="3">
    <source>
        <dbReference type="ARBA" id="ARBA00022692"/>
    </source>
</evidence>
<proteinExistence type="predicted"/>
<dbReference type="InterPro" id="IPR023996">
    <property type="entry name" value="TonB-dep_OMP_SusC/RagA"/>
</dbReference>
<dbReference type="InterPro" id="IPR012910">
    <property type="entry name" value="Plug_dom"/>
</dbReference>
<dbReference type="GO" id="GO:0009279">
    <property type="term" value="C:cell outer membrane"/>
    <property type="evidence" value="ECO:0007669"/>
    <property type="project" value="UniProtKB-SubCell"/>
</dbReference>
<comment type="caution">
    <text evidence="7">The sequence shown here is derived from an EMBL/GenBank/DDBJ whole genome shotgun (WGS) entry which is preliminary data.</text>
</comment>
<dbReference type="Gene3D" id="2.170.130.10">
    <property type="entry name" value="TonB-dependent receptor, plug domain"/>
    <property type="match status" value="1"/>
</dbReference>
<dbReference type="SUPFAM" id="SSF49464">
    <property type="entry name" value="Carboxypeptidase regulatory domain-like"/>
    <property type="match status" value="1"/>
</dbReference>
<dbReference type="InterPro" id="IPR036942">
    <property type="entry name" value="Beta-barrel_TonB_sf"/>
</dbReference>
<dbReference type="Gene3D" id="2.40.170.20">
    <property type="entry name" value="TonB-dependent receptor, beta-barrel domain"/>
    <property type="match status" value="1"/>
</dbReference>
<comment type="subcellular location">
    <subcellularLocation>
        <location evidence="1">Cell outer membrane</location>
        <topology evidence="1">Multi-pass membrane protein</topology>
    </subcellularLocation>
</comment>
<evidence type="ECO:0000256" key="4">
    <source>
        <dbReference type="ARBA" id="ARBA00023136"/>
    </source>
</evidence>
<keyword evidence="7" id="KW-0675">Receptor</keyword>
<protein>
    <submittedName>
        <fullName evidence="7">TonB-dependent receptor SusC</fullName>
    </submittedName>
</protein>
<dbReference type="SUPFAM" id="SSF56935">
    <property type="entry name" value="Porins"/>
    <property type="match status" value="1"/>
</dbReference>
<dbReference type="EMBL" id="SNRY01000444">
    <property type="protein sequence ID" value="KAA6340663.1"/>
    <property type="molecule type" value="Genomic_DNA"/>
</dbReference>
<dbReference type="InterPro" id="IPR008969">
    <property type="entry name" value="CarboxyPept-like_regulatory"/>
</dbReference>
<accession>A0A5J4S5N0</accession>
<keyword evidence="3" id="KW-0812">Transmembrane</keyword>
<evidence type="ECO:0000256" key="2">
    <source>
        <dbReference type="ARBA" id="ARBA00022448"/>
    </source>
</evidence>
<evidence type="ECO:0000259" key="6">
    <source>
        <dbReference type="Pfam" id="PF07715"/>
    </source>
</evidence>
<dbReference type="InterPro" id="IPR023997">
    <property type="entry name" value="TonB-dep_OMP_SusC/RagA_CS"/>
</dbReference>
<dbReference type="NCBIfam" id="TIGR04056">
    <property type="entry name" value="OMP_RagA_SusC"/>
    <property type="match status" value="1"/>
</dbReference>
<dbReference type="Pfam" id="PF13715">
    <property type="entry name" value="CarbopepD_reg_2"/>
    <property type="match status" value="1"/>
</dbReference>